<comment type="subcellular location">
    <subcellularLocation>
        <location evidence="1">Membrane</location>
        <topology evidence="1">Multi-pass membrane protein</topology>
    </subcellularLocation>
</comment>
<evidence type="ECO:0000256" key="6">
    <source>
        <dbReference type="ARBA" id="ARBA00038485"/>
    </source>
</evidence>
<feature type="transmembrane region" description="Helical" evidence="8">
    <location>
        <begin position="297"/>
        <end position="316"/>
    </location>
</feature>
<keyword evidence="10" id="KW-1185">Reference proteome</keyword>
<dbReference type="GO" id="GO:0005385">
    <property type="term" value="F:zinc ion transmembrane transporter activity"/>
    <property type="evidence" value="ECO:0007669"/>
    <property type="project" value="TreeGrafter"/>
</dbReference>
<feature type="compositionally biased region" description="Basic and acidic residues" evidence="7">
    <location>
        <begin position="82"/>
        <end position="120"/>
    </location>
</feature>
<evidence type="ECO:0000256" key="1">
    <source>
        <dbReference type="ARBA" id="ARBA00004141"/>
    </source>
</evidence>
<sequence length="349" mass="38879">MDYYRIIITSLQKWGISESSALAYGSTLLISLAPFLLLFLVRVENTPQHRNYLRIALSFASGGLLGDAFLHLIPHSMGHSSHSHEHEHGHEHEHKHDHDHDHKDHHPHEHHNHDDHGHGHSHLEQTYVGLYIVSGIVIFFLLEKFIHFLKGGDAHSHSHGSHVTKEKLSSSEDESEHEKLVKKKHNKKTQKKRKVQTVSHTRLVSGLLNLIADFLHNFTDGLAIGATFATGNTMGTITAFTIFVHEIPHEIGDYAILIQAGYKRRSAMALQLVTAIGALIGTAVGLQYGTLEYATQLILPVTAGGFIYIATVSVIPDLLEKTTSYLQTLAEIVAMITGLAMMFWIALNE</sequence>
<feature type="transmembrane region" description="Helical" evidence="8">
    <location>
        <begin position="21"/>
        <end position="40"/>
    </location>
</feature>
<dbReference type="PANTHER" id="PTHR16950:SF25">
    <property type="entry name" value="ZINC TRANSPORTER SLC39A7"/>
    <property type="match status" value="1"/>
</dbReference>
<evidence type="ECO:0000256" key="8">
    <source>
        <dbReference type="SAM" id="Phobius"/>
    </source>
</evidence>
<comment type="similarity">
    <text evidence="6">Belongs to the ZIP transporter (TC 2.A.5) family. KE4/Catsup subfamily.</text>
</comment>
<feature type="transmembrane region" description="Helical" evidence="8">
    <location>
        <begin position="269"/>
        <end position="291"/>
    </location>
</feature>
<keyword evidence="4 8" id="KW-1133">Transmembrane helix</keyword>
<feature type="transmembrane region" description="Helical" evidence="8">
    <location>
        <begin position="328"/>
        <end position="347"/>
    </location>
</feature>
<accession>A0A9Q0MER7</accession>
<evidence type="ECO:0000256" key="5">
    <source>
        <dbReference type="ARBA" id="ARBA00023136"/>
    </source>
</evidence>
<keyword evidence="2" id="KW-0813">Transport</keyword>
<evidence type="ECO:0000256" key="3">
    <source>
        <dbReference type="ARBA" id="ARBA00022692"/>
    </source>
</evidence>
<feature type="region of interest" description="Disordered" evidence="7">
    <location>
        <begin position="154"/>
        <end position="193"/>
    </location>
</feature>
<name>A0A9Q0MER7_BLOTA</name>
<dbReference type="Pfam" id="PF02535">
    <property type="entry name" value="Zip"/>
    <property type="match status" value="1"/>
</dbReference>
<evidence type="ECO:0000256" key="7">
    <source>
        <dbReference type="SAM" id="MobiDB-lite"/>
    </source>
</evidence>
<dbReference type="InterPro" id="IPR003689">
    <property type="entry name" value="ZIP"/>
</dbReference>
<comment type="caution">
    <text evidence="9">The sequence shown here is derived from an EMBL/GenBank/DDBJ whole genome shotgun (WGS) entry which is preliminary data.</text>
</comment>
<dbReference type="Proteomes" id="UP001142055">
    <property type="component" value="Chromosome 1"/>
</dbReference>
<protein>
    <submittedName>
        <fullName evidence="9">Uncharacterized protein</fullName>
    </submittedName>
</protein>
<feature type="transmembrane region" description="Helical" evidence="8">
    <location>
        <begin position="52"/>
        <end position="73"/>
    </location>
</feature>
<keyword evidence="5 8" id="KW-0472">Membrane</keyword>
<proteinExistence type="inferred from homology"/>
<evidence type="ECO:0000313" key="9">
    <source>
        <dbReference type="EMBL" id="KAJ6223137.1"/>
    </source>
</evidence>
<keyword evidence="3 8" id="KW-0812">Transmembrane</keyword>
<dbReference type="PANTHER" id="PTHR16950">
    <property type="entry name" value="ZINC TRANSPORTER SLC39A7 HISTIDINE-RICH MEMBRANE PROTEIN KE4"/>
    <property type="match status" value="1"/>
</dbReference>
<evidence type="ECO:0000256" key="2">
    <source>
        <dbReference type="ARBA" id="ARBA00022448"/>
    </source>
</evidence>
<dbReference type="OMA" id="IWLHSIG"/>
<feature type="transmembrane region" description="Helical" evidence="8">
    <location>
        <begin position="125"/>
        <end position="142"/>
    </location>
</feature>
<organism evidence="9 10">
    <name type="scientific">Blomia tropicalis</name>
    <name type="common">Mite</name>
    <dbReference type="NCBI Taxonomy" id="40697"/>
    <lineage>
        <taxon>Eukaryota</taxon>
        <taxon>Metazoa</taxon>
        <taxon>Ecdysozoa</taxon>
        <taxon>Arthropoda</taxon>
        <taxon>Chelicerata</taxon>
        <taxon>Arachnida</taxon>
        <taxon>Acari</taxon>
        <taxon>Acariformes</taxon>
        <taxon>Sarcoptiformes</taxon>
        <taxon>Astigmata</taxon>
        <taxon>Glycyphagoidea</taxon>
        <taxon>Echimyopodidae</taxon>
        <taxon>Blomia</taxon>
    </lineage>
</organism>
<evidence type="ECO:0000256" key="4">
    <source>
        <dbReference type="ARBA" id="ARBA00022989"/>
    </source>
</evidence>
<dbReference type="AlphaFoldDB" id="A0A9Q0MER7"/>
<evidence type="ECO:0000313" key="10">
    <source>
        <dbReference type="Proteomes" id="UP001142055"/>
    </source>
</evidence>
<dbReference type="GO" id="GO:0006882">
    <property type="term" value="P:intracellular zinc ion homeostasis"/>
    <property type="evidence" value="ECO:0007669"/>
    <property type="project" value="TreeGrafter"/>
</dbReference>
<dbReference type="EMBL" id="JAPWDV010000001">
    <property type="protein sequence ID" value="KAJ6223137.1"/>
    <property type="molecule type" value="Genomic_DNA"/>
</dbReference>
<dbReference type="OrthoDB" id="200954at2759"/>
<feature type="compositionally biased region" description="Basic residues" evidence="7">
    <location>
        <begin position="180"/>
        <end position="193"/>
    </location>
</feature>
<gene>
    <name evidence="9" type="ORF">RDWZM_001682</name>
</gene>
<reference evidence="9" key="1">
    <citation type="submission" date="2022-12" db="EMBL/GenBank/DDBJ databases">
        <title>Genome assemblies of Blomia tropicalis.</title>
        <authorList>
            <person name="Cui Y."/>
        </authorList>
    </citation>
    <scope>NUCLEOTIDE SEQUENCE</scope>
    <source>
        <tissue evidence="9">Adult mites</tissue>
    </source>
</reference>
<feature type="region of interest" description="Disordered" evidence="7">
    <location>
        <begin position="78"/>
        <end position="120"/>
    </location>
</feature>
<dbReference type="GO" id="GO:0016020">
    <property type="term" value="C:membrane"/>
    <property type="evidence" value="ECO:0007669"/>
    <property type="project" value="UniProtKB-SubCell"/>
</dbReference>